<evidence type="ECO:0000256" key="19">
    <source>
        <dbReference type="ARBA" id="ARBA00068427"/>
    </source>
</evidence>
<dbReference type="InterPro" id="IPR005905">
    <property type="entry name" value="D_ala_D_ala"/>
</dbReference>
<dbReference type="HAMAP" id="MF_00047">
    <property type="entry name" value="Dala_Dala_lig"/>
    <property type="match status" value="1"/>
</dbReference>
<feature type="binding site" evidence="24">
    <location>
        <position position="149"/>
    </location>
    <ligand>
        <name>ATP</name>
        <dbReference type="ChEBI" id="CHEBI:30616"/>
    </ligand>
</feature>
<evidence type="ECO:0000256" key="16">
    <source>
        <dbReference type="ARBA" id="ARBA00023316"/>
    </source>
</evidence>
<feature type="binding site" evidence="25">
    <location>
        <position position="316"/>
    </location>
    <ligand>
        <name>Mg(2+)</name>
        <dbReference type="ChEBI" id="CHEBI:18420"/>
        <label>1</label>
    </ligand>
</feature>
<evidence type="ECO:0000256" key="17">
    <source>
        <dbReference type="ARBA" id="ARBA00047614"/>
    </source>
</evidence>
<evidence type="ECO:0000256" key="20">
    <source>
        <dbReference type="ARBA" id="ARBA00076288"/>
    </source>
</evidence>
<keyword evidence="13 22" id="KW-0133">Cell shape</keyword>
<dbReference type="RefSeq" id="WP_172357675.1">
    <property type="nucleotide sequence ID" value="NZ_CP053661.1"/>
</dbReference>
<evidence type="ECO:0000256" key="22">
    <source>
        <dbReference type="HAMAP-Rule" id="MF_00047"/>
    </source>
</evidence>
<dbReference type="GO" id="GO:0071555">
    <property type="term" value="P:cell wall organization"/>
    <property type="evidence" value="ECO:0007669"/>
    <property type="project" value="UniProtKB-KW"/>
</dbReference>
<dbReference type="AlphaFoldDB" id="A0A6M8BHT1"/>
<keyword evidence="10 24" id="KW-0547">Nucleotide-binding</keyword>
<evidence type="ECO:0000256" key="25">
    <source>
        <dbReference type="PIRSR" id="PIRSR039102-3"/>
    </source>
</evidence>
<dbReference type="InterPro" id="IPR016185">
    <property type="entry name" value="PreATP-grasp_dom_sf"/>
</dbReference>
<dbReference type="PROSITE" id="PS00844">
    <property type="entry name" value="DALA_DALA_LIGASE_2"/>
    <property type="match status" value="1"/>
</dbReference>
<dbReference type="Gene3D" id="3.40.50.20">
    <property type="match status" value="1"/>
</dbReference>
<evidence type="ECO:0000259" key="27">
    <source>
        <dbReference type="PROSITE" id="PS50975"/>
    </source>
</evidence>
<evidence type="ECO:0000256" key="15">
    <source>
        <dbReference type="ARBA" id="ARBA00023211"/>
    </source>
</evidence>
<comment type="pathway">
    <text evidence="18">Glycan biosynthesis.</text>
</comment>
<dbReference type="InterPro" id="IPR011761">
    <property type="entry name" value="ATP-grasp"/>
</dbReference>
<dbReference type="SUPFAM" id="SSF56059">
    <property type="entry name" value="Glutathione synthetase ATP-binding domain-like"/>
    <property type="match status" value="1"/>
</dbReference>
<keyword evidence="12 25" id="KW-0460">Magnesium</keyword>
<feature type="binding site" evidence="24">
    <location>
        <begin position="329"/>
        <end position="330"/>
    </location>
    <ligand>
        <name>ATP</name>
        <dbReference type="ChEBI" id="CHEBI:30616"/>
    </ligand>
</feature>
<evidence type="ECO:0000256" key="8">
    <source>
        <dbReference type="ARBA" id="ARBA00022598"/>
    </source>
</evidence>
<dbReference type="NCBIfam" id="TIGR01205">
    <property type="entry name" value="D_ala_D_alaTIGR"/>
    <property type="match status" value="1"/>
</dbReference>
<accession>A0A6M8BHT1</accession>
<evidence type="ECO:0000256" key="3">
    <source>
        <dbReference type="ARBA" id="ARBA00004496"/>
    </source>
</evidence>
<feature type="binding site" evidence="25">
    <location>
        <position position="330"/>
    </location>
    <ligand>
        <name>Mg(2+)</name>
        <dbReference type="ChEBI" id="CHEBI:18420"/>
        <label>2</label>
    </ligand>
</feature>
<keyword evidence="7 22" id="KW-0963">Cytoplasm</keyword>
<feature type="domain" description="ATP-grasp" evidence="27">
    <location>
        <begin position="153"/>
        <end position="363"/>
    </location>
</feature>
<dbReference type="GO" id="GO:0009252">
    <property type="term" value="P:peptidoglycan biosynthetic process"/>
    <property type="evidence" value="ECO:0007669"/>
    <property type="project" value="UniProtKB-UniRule"/>
</dbReference>
<feature type="binding site" evidence="25">
    <location>
        <position position="330"/>
    </location>
    <ligand>
        <name>Mg(2+)</name>
        <dbReference type="ChEBI" id="CHEBI:18420"/>
        <label>1</label>
    </ligand>
</feature>
<dbReference type="FunFam" id="3.30.470.20:FF:000008">
    <property type="entry name" value="D-alanine--D-alanine ligase"/>
    <property type="match status" value="1"/>
</dbReference>
<dbReference type="InterPro" id="IPR011127">
    <property type="entry name" value="Dala_Dala_lig_N"/>
</dbReference>
<dbReference type="GO" id="GO:0046872">
    <property type="term" value="F:metal ion binding"/>
    <property type="evidence" value="ECO:0007669"/>
    <property type="project" value="UniProtKB-KW"/>
</dbReference>
<feature type="binding site" evidence="24">
    <location>
        <begin position="235"/>
        <end position="243"/>
    </location>
    <ligand>
        <name>ATP</name>
        <dbReference type="ChEBI" id="CHEBI:30616"/>
    </ligand>
</feature>
<dbReference type="UniPathway" id="UPA00219"/>
<evidence type="ECO:0000256" key="26">
    <source>
        <dbReference type="PROSITE-ProRule" id="PRU00409"/>
    </source>
</evidence>
<comment type="cofactor">
    <cofactor evidence="25">
        <name>Mg(2+)</name>
        <dbReference type="ChEBI" id="CHEBI:18420"/>
    </cofactor>
    <cofactor evidence="25">
        <name>Mn(2+)</name>
        <dbReference type="ChEBI" id="CHEBI:29035"/>
    </cofactor>
    <text evidence="25">Binds 2 magnesium or manganese ions per subunit.</text>
</comment>
<evidence type="ECO:0000256" key="9">
    <source>
        <dbReference type="ARBA" id="ARBA00022723"/>
    </source>
</evidence>
<proteinExistence type="inferred from homology"/>
<dbReference type="KEGG" id="theu:HPC62_17375"/>
<dbReference type="NCBIfam" id="NF002528">
    <property type="entry name" value="PRK01966.1-4"/>
    <property type="match status" value="1"/>
</dbReference>
<keyword evidence="11 26" id="KW-0067">ATP-binding</keyword>
<feature type="binding site" evidence="25">
    <location>
        <position position="332"/>
    </location>
    <ligand>
        <name>Mg(2+)</name>
        <dbReference type="ChEBI" id="CHEBI:18420"/>
        <label>2</label>
    </ligand>
</feature>
<organism evidence="28 29">
    <name type="scientific">Thermoleptolyngbya sichuanensis A183</name>
    <dbReference type="NCBI Taxonomy" id="2737172"/>
    <lineage>
        <taxon>Bacteria</taxon>
        <taxon>Bacillati</taxon>
        <taxon>Cyanobacteriota</taxon>
        <taxon>Cyanophyceae</taxon>
        <taxon>Oculatellales</taxon>
        <taxon>Oculatellaceae</taxon>
        <taxon>Thermoleptolyngbya</taxon>
        <taxon>Thermoleptolyngbya sichuanensis</taxon>
    </lineage>
</organism>
<dbReference type="InterPro" id="IPR000291">
    <property type="entry name" value="D-Ala_lig_Van_CS"/>
</dbReference>
<keyword evidence="16 22" id="KW-0961">Cell wall biogenesis/degradation</keyword>
<dbReference type="PANTHER" id="PTHR23132">
    <property type="entry name" value="D-ALANINE--D-ALANINE LIGASE"/>
    <property type="match status" value="1"/>
</dbReference>
<dbReference type="EC" id="6.3.2.4" evidence="6 22"/>
<evidence type="ECO:0000256" key="7">
    <source>
        <dbReference type="ARBA" id="ARBA00022490"/>
    </source>
</evidence>
<comment type="subcellular location">
    <subcellularLocation>
        <location evidence="3 22">Cytoplasm</location>
    </subcellularLocation>
</comment>
<dbReference type="GO" id="GO:0008716">
    <property type="term" value="F:D-alanine-D-alanine ligase activity"/>
    <property type="evidence" value="ECO:0007669"/>
    <property type="project" value="UniProtKB-UniRule"/>
</dbReference>
<feature type="active site" evidence="23">
    <location>
        <position position="205"/>
    </location>
</feature>
<evidence type="ECO:0000256" key="14">
    <source>
        <dbReference type="ARBA" id="ARBA00022984"/>
    </source>
</evidence>
<evidence type="ECO:0000256" key="23">
    <source>
        <dbReference type="PIRSR" id="PIRSR039102-1"/>
    </source>
</evidence>
<evidence type="ECO:0000256" key="6">
    <source>
        <dbReference type="ARBA" id="ARBA00012216"/>
    </source>
</evidence>
<dbReference type="SUPFAM" id="SSF52440">
    <property type="entry name" value="PreATP-grasp domain"/>
    <property type="match status" value="1"/>
</dbReference>
<evidence type="ECO:0000256" key="2">
    <source>
        <dbReference type="ARBA" id="ARBA00003921"/>
    </source>
</evidence>
<keyword evidence="15 25" id="KW-0464">Manganese</keyword>
<comment type="function">
    <text evidence="2 22">Cell wall formation.</text>
</comment>
<evidence type="ECO:0000256" key="18">
    <source>
        <dbReference type="ARBA" id="ARBA00060592"/>
    </source>
</evidence>
<dbReference type="EMBL" id="CP053661">
    <property type="protein sequence ID" value="QKD83730.1"/>
    <property type="molecule type" value="Genomic_DNA"/>
</dbReference>
<dbReference type="InterPro" id="IPR011095">
    <property type="entry name" value="Dala_Dala_lig_C"/>
</dbReference>
<feature type="active site" evidence="23">
    <location>
        <position position="16"/>
    </location>
</feature>
<comment type="pathway">
    <text evidence="4 22">Cell wall biogenesis; peptidoglycan biosynthesis.</text>
</comment>
<evidence type="ECO:0000256" key="12">
    <source>
        <dbReference type="ARBA" id="ARBA00022842"/>
    </source>
</evidence>
<dbReference type="GO" id="GO:0008360">
    <property type="term" value="P:regulation of cell shape"/>
    <property type="evidence" value="ECO:0007669"/>
    <property type="project" value="UniProtKB-KW"/>
</dbReference>
<dbReference type="GO" id="GO:0005829">
    <property type="term" value="C:cytosol"/>
    <property type="evidence" value="ECO:0007669"/>
    <property type="project" value="TreeGrafter"/>
</dbReference>
<evidence type="ECO:0000256" key="24">
    <source>
        <dbReference type="PIRSR" id="PIRSR039102-2"/>
    </source>
</evidence>
<feature type="binding site" evidence="24">
    <location>
        <begin position="197"/>
        <end position="199"/>
    </location>
    <ligand>
        <name>ATP</name>
        <dbReference type="ChEBI" id="CHEBI:30616"/>
    </ligand>
</feature>
<dbReference type="Gene3D" id="3.30.1490.20">
    <property type="entry name" value="ATP-grasp fold, A domain"/>
    <property type="match status" value="1"/>
</dbReference>
<feature type="active site" evidence="23">
    <location>
        <position position="341"/>
    </location>
</feature>
<dbReference type="PANTHER" id="PTHR23132:SF25">
    <property type="entry name" value="D-ALANINE--D-ALANINE LIGASE A"/>
    <property type="match status" value="1"/>
</dbReference>
<dbReference type="PIRSF" id="PIRSF039102">
    <property type="entry name" value="Ddl/VanB"/>
    <property type="match status" value="1"/>
</dbReference>
<evidence type="ECO:0000256" key="4">
    <source>
        <dbReference type="ARBA" id="ARBA00004752"/>
    </source>
</evidence>
<dbReference type="Pfam" id="PF07478">
    <property type="entry name" value="Dala_Dala_lig_C"/>
    <property type="match status" value="1"/>
</dbReference>
<keyword evidence="8 22" id="KW-0436">Ligase</keyword>
<dbReference type="GO" id="GO:0005524">
    <property type="term" value="F:ATP binding"/>
    <property type="evidence" value="ECO:0007669"/>
    <property type="project" value="UniProtKB-UniRule"/>
</dbReference>
<comment type="cofactor">
    <cofactor evidence="1">
        <name>Mn(2+)</name>
        <dbReference type="ChEBI" id="CHEBI:29035"/>
    </cofactor>
</comment>
<dbReference type="Proteomes" id="UP000505210">
    <property type="component" value="Chromosome"/>
</dbReference>
<keyword evidence="14 22" id="KW-0573">Peptidoglycan synthesis</keyword>
<dbReference type="PROSITE" id="PS50975">
    <property type="entry name" value="ATP_GRASP"/>
    <property type="match status" value="1"/>
</dbReference>
<keyword evidence="9 25" id="KW-0479">Metal-binding</keyword>
<dbReference type="Pfam" id="PF01820">
    <property type="entry name" value="Dala_Dala_lig_N"/>
    <property type="match status" value="1"/>
</dbReference>
<evidence type="ECO:0000256" key="10">
    <source>
        <dbReference type="ARBA" id="ARBA00022741"/>
    </source>
</evidence>
<keyword evidence="29" id="KW-1185">Reference proteome</keyword>
<name>A0A6M8BHT1_9CYAN</name>
<dbReference type="Gene3D" id="3.30.470.20">
    <property type="entry name" value="ATP-grasp fold, B domain"/>
    <property type="match status" value="1"/>
</dbReference>
<reference evidence="28 29" key="1">
    <citation type="submission" date="2020-05" db="EMBL/GenBank/DDBJ databases">
        <title>Complete genome sequence of of a novel Thermoleptolyngbya strain isolated from hot springs of Ganzi, Sichuan China.</title>
        <authorList>
            <person name="Tang J."/>
            <person name="Daroch M."/>
            <person name="Li L."/>
            <person name="Waleron K."/>
            <person name="Waleron M."/>
            <person name="Waleron M."/>
        </authorList>
    </citation>
    <scope>NUCLEOTIDE SEQUENCE [LARGE SCALE GENOMIC DNA]</scope>
    <source>
        <strain evidence="28 29">PKUAC-SCTA183</strain>
    </source>
</reference>
<evidence type="ECO:0000256" key="5">
    <source>
        <dbReference type="ARBA" id="ARBA00010871"/>
    </source>
</evidence>
<evidence type="ECO:0000256" key="21">
    <source>
        <dbReference type="ARBA" id="ARBA00077154"/>
    </source>
</evidence>
<comment type="catalytic activity">
    <reaction evidence="17 22">
        <text>2 D-alanine + ATP = D-alanyl-D-alanine + ADP + phosphate + H(+)</text>
        <dbReference type="Rhea" id="RHEA:11224"/>
        <dbReference type="ChEBI" id="CHEBI:15378"/>
        <dbReference type="ChEBI" id="CHEBI:30616"/>
        <dbReference type="ChEBI" id="CHEBI:43474"/>
        <dbReference type="ChEBI" id="CHEBI:57416"/>
        <dbReference type="ChEBI" id="CHEBI:57822"/>
        <dbReference type="ChEBI" id="CHEBI:456216"/>
        <dbReference type="EC" id="6.3.2.4"/>
    </reaction>
</comment>
<gene>
    <name evidence="22" type="primary">ddl</name>
    <name evidence="28" type="ORF">HPC62_17375</name>
</gene>
<evidence type="ECO:0000313" key="29">
    <source>
        <dbReference type="Proteomes" id="UP000505210"/>
    </source>
</evidence>
<evidence type="ECO:0000256" key="1">
    <source>
        <dbReference type="ARBA" id="ARBA00001936"/>
    </source>
</evidence>
<protein>
    <recommendedName>
        <fullName evidence="19 22">D-alanine--D-alanine ligase</fullName>
        <ecNumber evidence="6 22">6.3.2.4</ecNumber>
    </recommendedName>
    <alternativeName>
        <fullName evidence="21 22">D-Ala-D-Ala ligase</fullName>
    </alternativeName>
    <alternativeName>
        <fullName evidence="20 22">D-alanylalanine synthetase</fullName>
    </alternativeName>
</protein>
<dbReference type="InterPro" id="IPR013815">
    <property type="entry name" value="ATP_grasp_subdomain_1"/>
</dbReference>
<dbReference type="FunFam" id="3.30.1490.20:FF:000007">
    <property type="entry name" value="D-alanine--D-alanine ligase"/>
    <property type="match status" value="1"/>
</dbReference>
<sequence length="369" mass="39420">MAKLRVGLLFGGCSGEHEVSIRSAQAIARGLSDPANADRYELAPVYIQKDGRWLAGESAIHVLSAGVPLKLGSSDAPADPSGETSALQAPTVAAVERWQSTAQVSGVDVWFPVLHGPNGEDGTVQGMLTLMQAPFVGSGVLGSALGMDKIAMKMAFAQAGLPQVGYKVVRRSQVYSNPCIFPKLCDEIEAELGYPCFVKPANLGSSVGIAKARTRAQLEAALDSAASYDRRLIVEAAAPSPRELECAVLGNDHPQASVVGEITYSSDFYDYETKYTEGLADLHIPANLPEAIARQIQDMSIRAFEAVDAAGLARVDFFYCESTGEVFINEINTMPGFTATSMYPMLWAASGVPFPELVNRLVKLALEER</sequence>
<evidence type="ECO:0000256" key="13">
    <source>
        <dbReference type="ARBA" id="ARBA00022960"/>
    </source>
</evidence>
<evidence type="ECO:0000256" key="11">
    <source>
        <dbReference type="ARBA" id="ARBA00022840"/>
    </source>
</evidence>
<comment type="similarity">
    <text evidence="5 22">Belongs to the D-alanine--D-alanine ligase family.</text>
</comment>
<evidence type="ECO:0000313" key="28">
    <source>
        <dbReference type="EMBL" id="QKD83730.1"/>
    </source>
</evidence>
<feature type="binding site" evidence="24">
    <location>
        <begin position="205"/>
        <end position="206"/>
    </location>
    <ligand>
        <name>ATP</name>
        <dbReference type="ChEBI" id="CHEBI:30616"/>
    </ligand>
</feature>
<dbReference type="PROSITE" id="PS00843">
    <property type="entry name" value="DALA_DALA_LIGASE_1"/>
    <property type="match status" value="1"/>
</dbReference>